<dbReference type="AlphaFoldDB" id="A0A0F9KIP1"/>
<dbReference type="Pfam" id="PF14384">
    <property type="entry name" value="BrnA_antitoxin"/>
    <property type="match status" value="1"/>
</dbReference>
<proteinExistence type="predicted"/>
<evidence type="ECO:0000313" key="1">
    <source>
        <dbReference type="EMBL" id="KKM22003.1"/>
    </source>
</evidence>
<sequence>MSSSKEQRLKKLDPVKDENIDYSDIPELNEDFWANAVIEYPEKKKPVTLRLDADVLEWFKSTGKGYQTRINAILRSFYEGHKKNVS</sequence>
<dbReference type="EMBL" id="LAZR01013428">
    <property type="protein sequence ID" value="KKM22003.1"/>
    <property type="molecule type" value="Genomic_DNA"/>
</dbReference>
<protein>
    <recommendedName>
        <fullName evidence="2">3-oxoacyl-ACP synthase</fullName>
    </recommendedName>
</protein>
<comment type="caution">
    <text evidence="1">The sequence shown here is derived from an EMBL/GenBank/DDBJ whole genome shotgun (WGS) entry which is preliminary data.</text>
</comment>
<gene>
    <name evidence="1" type="ORF">LCGC14_1629750</name>
</gene>
<reference evidence="1" key="1">
    <citation type="journal article" date="2015" name="Nature">
        <title>Complex archaea that bridge the gap between prokaryotes and eukaryotes.</title>
        <authorList>
            <person name="Spang A."/>
            <person name="Saw J.H."/>
            <person name="Jorgensen S.L."/>
            <person name="Zaremba-Niedzwiedzka K."/>
            <person name="Martijn J."/>
            <person name="Lind A.E."/>
            <person name="van Eijk R."/>
            <person name="Schleper C."/>
            <person name="Guy L."/>
            <person name="Ettema T.J."/>
        </authorList>
    </citation>
    <scope>NUCLEOTIDE SEQUENCE</scope>
</reference>
<accession>A0A0F9KIP1</accession>
<organism evidence="1">
    <name type="scientific">marine sediment metagenome</name>
    <dbReference type="NCBI Taxonomy" id="412755"/>
    <lineage>
        <taxon>unclassified sequences</taxon>
        <taxon>metagenomes</taxon>
        <taxon>ecological metagenomes</taxon>
    </lineage>
</organism>
<dbReference type="InterPro" id="IPR025528">
    <property type="entry name" value="BrnA_antitoxin"/>
</dbReference>
<name>A0A0F9KIP1_9ZZZZ</name>
<evidence type="ECO:0008006" key="2">
    <source>
        <dbReference type="Google" id="ProtNLM"/>
    </source>
</evidence>